<sequence length="181" mass="19567">MIPAIALKILGGAVAIGAVASSIAVPTALSMNTAKEIVLKNFPRGEKEKFKDKCQLLTKDEGGMKREQDKGYLLVCDDSGNSGVTFYYHSYQEVPKKVISLERNGDLGGHLTKVKVTTEGTMANEADLTAYNGSWTDLIGKSLKNCSITKDVGEEKRWSVRCPKDGTGDGKDMPLTPIIIN</sequence>
<gene>
    <name evidence="2" type="ordered locus">WEN_02255</name>
</gene>
<evidence type="ECO:0000256" key="1">
    <source>
        <dbReference type="SAM" id="SignalP"/>
    </source>
</evidence>
<keyword evidence="1" id="KW-0732">Signal</keyword>
<organism evidence="2 3">
    <name type="scientific">Mycoplasma wenyonii (strain Massachusetts)</name>
    <name type="common">Eperythrozoon wenyonii</name>
    <dbReference type="NCBI Taxonomy" id="1197325"/>
    <lineage>
        <taxon>Bacteria</taxon>
        <taxon>Bacillati</taxon>
        <taxon>Mycoplasmatota</taxon>
        <taxon>Mollicutes</taxon>
        <taxon>Mycoplasmataceae</taxon>
        <taxon>Mycoplasma</taxon>
    </lineage>
</organism>
<dbReference type="STRING" id="1197325.WEN_02255"/>
<keyword evidence="3" id="KW-1185">Reference proteome</keyword>
<dbReference type="PATRIC" id="fig|1197325.3.peg.484"/>
<dbReference type="AlphaFoldDB" id="I6Z6N6"/>
<reference evidence="2 3" key="1">
    <citation type="journal article" date="2012" name="J. Bacteriol.">
        <title>Complete genome sequence of Mycoplasma wenyonii strain Massachusetts.</title>
        <authorList>
            <person name="Dos Santos A.P."/>
            <person name="Guimaraes A.M."/>
            <person name="do Nascimento N.C."/>
            <person name="Sanmiguel P.J."/>
            <person name="Messick J.B."/>
        </authorList>
    </citation>
    <scope>NUCLEOTIDE SEQUENCE [LARGE SCALE GENOMIC DNA]</scope>
    <source>
        <strain evidence="2 3">Massachusetts</strain>
    </source>
</reference>
<evidence type="ECO:0000313" key="2">
    <source>
        <dbReference type="EMBL" id="AFN65238.1"/>
    </source>
</evidence>
<dbReference type="Proteomes" id="UP000009005">
    <property type="component" value="Chromosome"/>
</dbReference>
<feature type="chain" id="PRO_5003706915" evidence="1">
    <location>
        <begin position="25"/>
        <end position="181"/>
    </location>
</feature>
<accession>I6Z6N6</accession>
<proteinExistence type="predicted"/>
<evidence type="ECO:0000313" key="3">
    <source>
        <dbReference type="Proteomes" id="UP000009005"/>
    </source>
</evidence>
<dbReference type="HOGENOM" id="CLU_1487510_0_0_14"/>
<feature type="signal peptide" evidence="1">
    <location>
        <begin position="1"/>
        <end position="24"/>
    </location>
</feature>
<protein>
    <submittedName>
        <fullName evidence="2">Uncharacterized protein</fullName>
    </submittedName>
</protein>
<name>I6Z6N6_MYCWM</name>
<dbReference type="KEGG" id="mwe:WEN_02255"/>
<dbReference type="EMBL" id="CP003703">
    <property type="protein sequence ID" value="AFN65238.1"/>
    <property type="molecule type" value="Genomic_DNA"/>
</dbReference>